<sequence length="137" mass="15883">MTWKWDSKLCPIACGIDYPDKECYEFHEGRCGGVNDFCIEDMNGEVRSSYRKNNYGAVFRALIITHKPFCIVECGVLDGYSTFHIASALRFNYSRGYNSNFIAYDLWDKYDYNHGNFKSVVKELKDCGLLNNFVNIH</sequence>
<organism evidence="1">
    <name type="scientific">marine sediment metagenome</name>
    <dbReference type="NCBI Taxonomy" id="412755"/>
    <lineage>
        <taxon>unclassified sequences</taxon>
        <taxon>metagenomes</taxon>
        <taxon>ecological metagenomes</taxon>
    </lineage>
</organism>
<gene>
    <name evidence="1" type="ORF">S01H4_14026</name>
</gene>
<protein>
    <submittedName>
        <fullName evidence="1">Uncharacterized protein</fullName>
    </submittedName>
</protein>
<reference evidence="1" key="1">
    <citation type="journal article" date="2014" name="Front. Microbiol.">
        <title>High frequency of phylogenetically diverse reductive dehalogenase-homologous genes in deep subseafloor sedimentary metagenomes.</title>
        <authorList>
            <person name="Kawai M."/>
            <person name="Futagami T."/>
            <person name="Toyoda A."/>
            <person name="Takaki Y."/>
            <person name="Nishi S."/>
            <person name="Hori S."/>
            <person name="Arai W."/>
            <person name="Tsubouchi T."/>
            <person name="Morono Y."/>
            <person name="Uchiyama I."/>
            <person name="Ito T."/>
            <person name="Fujiyama A."/>
            <person name="Inagaki F."/>
            <person name="Takami H."/>
        </authorList>
    </citation>
    <scope>NUCLEOTIDE SEQUENCE</scope>
    <source>
        <strain evidence="1">Expedition CK06-06</strain>
    </source>
</reference>
<accession>X0ZKV4</accession>
<name>X0ZKV4_9ZZZZ</name>
<dbReference type="EMBL" id="BART01006159">
    <property type="protein sequence ID" value="GAG58732.1"/>
    <property type="molecule type" value="Genomic_DNA"/>
</dbReference>
<feature type="non-terminal residue" evidence="1">
    <location>
        <position position="137"/>
    </location>
</feature>
<dbReference type="AlphaFoldDB" id="X0ZKV4"/>
<dbReference type="Gene3D" id="3.40.50.150">
    <property type="entry name" value="Vaccinia Virus protein VP39"/>
    <property type="match status" value="1"/>
</dbReference>
<evidence type="ECO:0000313" key="1">
    <source>
        <dbReference type="EMBL" id="GAG58732.1"/>
    </source>
</evidence>
<comment type="caution">
    <text evidence="1">The sequence shown here is derived from an EMBL/GenBank/DDBJ whole genome shotgun (WGS) entry which is preliminary data.</text>
</comment>
<dbReference type="InterPro" id="IPR029063">
    <property type="entry name" value="SAM-dependent_MTases_sf"/>
</dbReference>
<proteinExistence type="predicted"/>